<comment type="catalytic activity">
    <reaction evidence="9">
        <text>L-threonyl-[protein] + ATP = O-phospho-L-threonyl-[protein] + ADP + H(+)</text>
        <dbReference type="Rhea" id="RHEA:46608"/>
        <dbReference type="Rhea" id="RHEA-COMP:11060"/>
        <dbReference type="Rhea" id="RHEA-COMP:11605"/>
        <dbReference type="ChEBI" id="CHEBI:15378"/>
        <dbReference type="ChEBI" id="CHEBI:30013"/>
        <dbReference type="ChEBI" id="CHEBI:30616"/>
        <dbReference type="ChEBI" id="CHEBI:61977"/>
        <dbReference type="ChEBI" id="CHEBI:456216"/>
        <dbReference type="EC" id="2.7.11.1"/>
    </reaction>
</comment>
<gene>
    <name evidence="13" type="ORF">ENM88_02855</name>
    <name evidence="12" type="ORF">ENP77_01190</name>
</gene>
<dbReference type="InterPro" id="IPR018934">
    <property type="entry name" value="RIO_dom"/>
</dbReference>
<dbReference type="NCBIfam" id="NF011463">
    <property type="entry name" value="PRK14879.1-4"/>
    <property type="match status" value="1"/>
</dbReference>
<keyword evidence="6" id="KW-0547">Nucleotide-binding</keyword>
<dbReference type="GO" id="GO:0008033">
    <property type="term" value="P:tRNA processing"/>
    <property type="evidence" value="ECO:0007669"/>
    <property type="project" value="UniProtKB-KW"/>
</dbReference>
<organism evidence="12">
    <name type="scientific">Thermofilum pendens</name>
    <dbReference type="NCBI Taxonomy" id="2269"/>
    <lineage>
        <taxon>Archaea</taxon>
        <taxon>Thermoproteota</taxon>
        <taxon>Thermoprotei</taxon>
        <taxon>Thermofilales</taxon>
        <taxon>Thermofilaceae</taxon>
        <taxon>Thermofilum</taxon>
    </lineage>
</organism>
<dbReference type="EMBL" id="DRZM01000089">
    <property type="protein sequence ID" value="HHP04674.1"/>
    <property type="molecule type" value="Genomic_DNA"/>
</dbReference>
<evidence type="ECO:0000256" key="2">
    <source>
        <dbReference type="ARBA" id="ARBA00012513"/>
    </source>
</evidence>
<keyword evidence="8" id="KW-0067">ATP-binding</keyword>
<name>A0A7C1T183_THEPE</name>
<comment type="similarity">
    <text evidence="1">Belongs to the protein kinase superfamily. BUD32 family.</text>
</comment>
<dbReference type="GO" id="GO:0005524">
    <property type="term" value="F:ATP binding"/>
    <property type="evidence" value="ECO:0007669"/>
    <property type="project" value="UniProtKB-KW"/>
</dbReference>
<dbReference type="InterPro" id="IPR011009">
    <property type="entry name" value="Kinase-like_dom_sf"/>
</dbReference>
<evidence type="ECO:0000259" key="11">
    <source>
        <dbReference type="PROSITE" id="PS50011"/>
    </source>
</evidence>
<dbReference type="InterPro" id="IPR022495">
    <property type="entry name" value="Bud32"/>
</dbReference>
<evidence type="ECO:0000256" key="7">
    <source>
        <dbReference type="ARBA" id="ARBA00022777"/>
    </source>
</evidence>
<feature type="domain" description="Protein kinase" evidence="11">
    <location>
        <begin position="20"/>
        <end position="236"/>
    </location>
</feature>
<evidence type="ECO:0000313" key="13">
    <source>
        <dbReference type="EMBL" id="HHP04674.1"/>
    </source>
</evidence>
<proteinExistence type="inferred from homology"/>
<sequence length="236" mass="26463">MAKVDGYHEHLGFLKGIAGFEALRVMGVGAEAILVEGYLSGLHVVAKYRVPKAYRAERLDTLLRKTRTALEAKLLGRAAAAGVNVPHIVYVDAEEGLLVLTYVEGERMKELLQDSCEDAGRFASEVGYMVGVLHNEGIIHGDLTTSNIIVHKGQPYLIDFGLGFFSHRLEDAGVDLHLFKRALESTHPSLVEEIFSRFVEGYQRARGPIAEEVLKKVEEIRMRGRYIAKRRQKLFW</sequence>
<keyword evidence="7 12" id="KW-0418">Kinase</keyword>
<dbReference type="SUPFAM" id="SSF56112">
    <property type="entry name" value="Protein kinase-like (PK-like)"/>
    <property type="match status" value="1"/>
</dbReference>
<evidence type="ECO:0000256" key="8">
    <source>
        <dbReference type="ARBA" id="ARBA00022840"/>
    </source>
</evidence>
<keyword evidence="3" id="KW-0723">Serine/threonine-protein kinase</keyword>
<dbReference type="GO" id="GO:0005829">
    <property type="term" value="C:cytosol"/>
    <property type="evidence" value="ECO:0007669"/>
    <property type="project" value="TreeGrafter"/>
</dbReference>
<dbReference type="Gene3D" id="3.30.200.20">
    <property type="entry name" value="Phosphorylase Kinase, domain 1"/>
    <property type="match status" value="1"/>
</dbReference>
<evidence type="ECO:0000256" key="4">
    <source>
        <dbReference type="ARBA" id="ARBA00022679"/>
    </source>
</evidence>
<dbReference type="PROSITE" id="PS00109">
    <property type="entry name" value="PROTEIN_KINASE_TYR"/>
    <property type="match status" value="1"/>
</dbReference>
<comment type="caution">
    <text evidence="12">The sequence shown here is derived from an EMBL/GenBank/DDBJ whole genome shotgun (WGS) entry which is preliminary data.</text>
</comment>
<dbReference type="InterPro" id="IPR000719">
    <property type="entry name" value="Prot_kinase_dom"/>
</dbReference>
<evidence type="ECO:0000256" key="3">
    <source>
        <dbReference type="ARBA" id="ARBA00022527"/>
    </source>
</evidence>
<keyword evidence="4" id="KW-0808">Transferase</keyword>
<reference evidence="12" key="1">
    <citation type="journal article" date="2020" name="mSystems">
        <title>Genome- and Community-Level Interaction Insights into Carbon Utilization and Element Cycling Functions of Hydrothermarchaeota in Hydrothermal Sediment.</title>
        <authorList>
            <person name="Zhou Z."/>
            <person name="Liu Y."/>
            <person name="Xu W."/>
            <person name="Pan J."/>
            <person name="Luo Z.H."/>
            <person name="Li M."/>
        </authorList>
    </citation>
    <scope>NUCLEOTIDE SEQUENCE [LARGE SCALE GENOMIC DNA]</scope>
    <source>
        <strain evidence="13">SpSt-1125</strain>
        <strain evidence="12">SpSt-25</strain>
    </source>
</reference>
<dbReference type="PROSITE" id="PS50011">
    <property type="entry name" value="PROTEIN_KINASE_DOM"/>
    <property type="match status" value="1"/>
</dbReference>
<dbReference type="NCBIfam" id="NF011462">
    <property type="entry name" value="PRK14879.1-3"/>
    <property type="match status" value="1"/>
</dbReference>
<dbReference type="SMART" id="SM00220">
    <property type="entry name" value="S_TKc"/>
    <property type="match status" value="1"/>
</dbReference>
<dbReference type="NCBIfam" id="TIGR03724">
    <property type="entry name" value="arch_bud32"/>
    <property type="match status" value="1"/>
</dbReference>
<evidence type="ECO:0000256" key="5">
    <source>
        <dbReference type="ARBA" id="ARBA00022694"/>
    </source>
</evidence>
<dbReference type="NCBIfam" id="NF011460">
    <property type="entry name" value="PRK14879.1-1"/>
    <property type="match status" value="1"/>
</dbReference>
<accession>A0A7C1T183</accession>
<evidence type="ECO:0000256" key="1">
    <source>
        <dbReference type="ARBA" id="ARBA00010630"/>
    </source>
</evidence>
<keyword evidence="5" id="KW-0819">tRNA processing</keyword>
<evidence type="ECO:0000313" key="12">
    <source>
        <dbReference type="EMBL" id="HEB48398.1"/>
    </source>
</evidence>
<dbReference type="EC" id="2.7.11.1" evidence="2"/>
<dbReference type="InterPro" id="IPR008266">
    <property type="entry name" value="Tyr_kinase_AS"/>
</dbReference>
<protein>
    <recommendedName>
        <fullName evidence="2">non-specific serine/threonine protein kinase</fullName>
        <ecNumber evidence="2">2.7.11.1</ecNumber>
    </recommendedName>
</protein>
<dbReference type="PANTHER" id="PTHR12209:SF0">
    <property type="entry name" value="EKC_KEOPS COMPLEX SUBUNIT TP53RK"/>
    <property type="match status" value="1"/>
</dbReference>
<dbReference type="PANTHER" id="PTHR12209">
    <property type="entry name" value="NON-SPECIFIC SERINE/THREONINE PROTEIN KINASE"/>
    <property type="match status" value="1"/>
</dbReference>
<evidence type="ECO:0000256" key="9">
    <source>
        <dbReference type="ARBA" id="ARBA00047899"/>
    </source>
</evidence>
<evidence type="ECO:0000256" key="10">
    <source>
        <dbReference type="ARBA" id="ARBA00048679"/>
    </source>
</evidence>
<evidence type="ECO:0000256" key="6">
    <source>
        <dbReference type="ARBA" id="ARBA00022741"/>
    </source>
</evidence>
<dbReference type="Pfam" id="PF01163">
    <property type="entry name" value="RIO1"/>
    <property type="match status" value="1"/>
</dbReference>
<dbReference type="Gene3D" id="1.10.510.10">
    <property type="entry name" value="Transferase(Phosphotransferase) domain 1"/>
    <property type="match status" value="1"/>
</dbReference>
<dbReference type="GO" id="GO:0004674">
    <property type="term" value="F:protein serine/threonine kinase activity"/>
    <property type="evidence" value="ECO:0007669"/>
    <property type="project" value="UniProtKB-KW"/>
</dbReference>
<comment type="catalytic activity">
    <reaction evidence="10">
        <text>L-seryl-[protein] + ATP = O-phospho-L-seryl-[protein] + ADP + H(+)</text>
        <dbReference type="Rhea" id="RHEA:17989"/>
        <dbReference type="Rhea" id="RHEA-COMP:9863"/>
        <dbReference type="Rhea" id="RHEA-COMP:11604"/>
        <dbReference type="ChEBI" id="CHEBI:15378"/>
        <dbReference type="ChEBI" id="CHEBI:29999"/>
        <dbReference type="ChEBI" id="CHEBI:30616"/>
        <dbReference type="ChEBI" id="CHEBI:83421"/>
        <dbReference type="ChEBI" id="CHEBI:456216"/>
        <dbReference type="EC" id="2.7.11.1"/>
    </reaction>
</comment>
<dbReference type="EMBL" id="DSKP01000040">
    <property type="protein sequence ID" value="HEB48398.1"/>
    <property type="molecule type" value="Genomic_DNA"/>
</dbReference>
<dbReference type="AlphaFoldDB" id="A0A7C1T183"/>